<feature type="compositionally biased region" description="Polar residues" evidence="1">
    <location>
        <begin position="862"/>
        <end position="874"/>
    </location>
</feature>
<evidence type="ECO:0000313" key="3">
    <source>
        <dbReference type="EMBL" id="CAD2220700.1"/>
    </source>
</evidence>
<gene>
    <name evidence="3" type="ORF">ADEAN_000822200</name>
</gene>
<sequence length="1056" mass="116375">MKVVTIPTFVRVLLFVIALSLVSDFTSSLYATLLRCYDRPDLQQDNISNSHEDSSVVENEPSHRSSSFFLYAEAQPFYRYNGVGWLSGAPFRWALALNNQTVLNYTRYYMQLIGKDLQIQLQAGGDNVQAVITVTRIVPREGKSYVPEIGCDVYYTVANTKFADQKALNDMLAGSPMTNLALDPGAVTFFSDSSKLRWIPCTPSDAMVLTRSDNSSTLHRYLEAVNGSSMFWSVANDTIANQEYTIAEATIISQKKVMPMLELLVYLFQEDMQIYRDPLYSDVVIAASLPEGYVNASAFFIRYDVYLTKLTTANITRWEKLIQAGQEEAPLNASLFYTPLTLVNEYYETYKKDNPDTVEEYFDLIPSKLQFRPFRKMRNDTANGMGEGTNAVDQDTTVVDGNCTTILLYFTGVADGWSGPVGKNISAVVSRINHAVSQRISRLNYTYTVGVSELRVVPVDGKDRKDFISYYPPVDPLTNNITALTAEQKDAHNKVVYNNDKNNELYKIGLIAFVEIYQGMTNSSQHPWNTEELAVTALYADYLEVLRLYDTQFDYKYGFYYNTALDNTTSRGTRAYKAVGGDMYESGIVLTPALYSAGTLYNLDAKPLRFIHTAGMVYMGVGIVGAMLVAFIITVIVVCTCMKDPKVEEEVWEPLPIRKRGSITDSLVERIVLAVRDSSVNNSKMNTTANKEIQVDFISTSNFEDEDERMLMKGKRLTDGSDSQARTTASISTISNVYPTHSGDRSASSVVIAADVSASRAPNPSGLKPVSEVTSGTVKTMSLCAHSPTAPQHIETSFQEDSVSNRTHDTTSVRHSIDHKQPLKSRTDASLDSVFKTPNPLQNRTITPQASPATEARRRTPVLTSVETSTASDGNKSRRGSKSKEKPAKEVAPPQNNGGIVFNQRIKVDSSMTRDQVSETRSGPPALPLSPHFSASSHGAMGGSLSFPQKNAPNPLAKPSPFEHASPLSGNMSNLLFSDGSTSRPGLPVVGEQEDRRRGHTATDAARRRSPSTTLLNQSSPTPASGNTSVSHTTLVSESHNKTVSTMRTAGEQISP</sequence>
<dbReference type="AlphaFoldDB" id="A0A7G2CLH2"/>
<accession>A0A7G2CLH2</accession>
<feature type="region of interest" description="Disordered" evidence="1">
    <location>
        <begin position="796"/>
        <end position="1056"/>
    </location>
</feature>
<evidence type="ECO:0000256" key="1">
    <source>
        <dbReference type="SAM" id="MobiDB-lite"/>
    </source>
</evidence>
<feature type="compositionally biased region" description="Polar residues" evidence="1">
    <location>
        <begin position="1011"/>
        <end position="1056"/>
    </location>
</feature>
<feature type="compositionally biased region" description="Polar residues" evidence="1">
    <location>
        <begin position="910"/>
        <end position="921"/>
    </location>
</feature>
<reference evidence="3 4" key="1">
    <citation type="submission" date="2020-08" db="EMBL/GenBank/DDBJ databases">
        <authorList>
            <person name="Newling K."/>
            <person name="Davey J."/>
            <person name="Forrester S."/>
        </authorList>
    </citation>
    <scope>NUCLEOTIDE SEQUENCE [LARGE SCALE GENOMIC DNA]</scope>
    <source>
        <strain evidence="4">Crithidia deanei Carvalho (ATCC PRA-265)</strain>
    </source>
</reference>
<keyword evidence="2" id="KW-0812">Transmembrane</keyword>
<feature type="compositionally biased region" description="Basic and acidic residues" evidence="1">
    <location>
        <begin position="806"/>
        <end position="829"/>
    </location>
</feature>
<feature type="transmembrane region" description="Helical" evidence="2">
    <location>
        <begin position="615"/>
        <end position="638"/>
    </location>
</feature>
<name>A0A7G2CLH2_9TRYP</name>
<dbReference type="VEuPathDB" id="TriTrypDB:ADEAN_000822200"/>
<proteinExistence type="predicted"/>
<dbReference type="Proteomes" id="UP000515908">
    <property type="component" value="Chromosome 18"/>
</dbReference>
<organism evidence="3 4">
    <name type="scientific">Angomonas deanei</name>
    <dbReference type="NCBI Taxonomy" id="59799"/>
    <lineage>
        <taxon>Eukaryota</taxon>
        <taxon>Discoba</taxon>
        <taxon>Euglenozoa</taxon>
        <taxon>Kinetoplastea</taxon>
        <taxon>Metakinetoplastina</taxon>
        <taxon>Trypanosomatida</taxon>
        <taxon>Trypanosomatidae</taxon>
        <taxon>Strigomonadinae</taxon>
        <taxon>Angomonas</taxon>
    </lineage>
</organism>
<dbReference type="EMBL" id="LR877162">
    <property type="protein sequence ID" value="CAD2220700.1"/>
    <property type="molecule type" value="Genomic_DNA"/>
</dbReference>
<feature type="compositionally biased region" description="Polar residues" evidence="1">
    <location>
        <begin position="796"/>
        <end position="805"/>
    </location>
</feature>
<protein>
    <submittedName>
        <fullName evidence="3">Uncharacterized protein</fullName>
    </submittedName>
</protein>
<feature type="compositionally biased region" description="Polar residues" evidence="1">
    <location>
        <begin position="968"/>
        <end position="984"/>
    </location>
</feature>
<feature type="compositionally biased region" description="Polar residues" evidence="1">
    <location>
        <begin position="839"/>
        <end position="852"/>
    </location>
</feature>
<evidence type="ECO:0000313" key="4">
    <source>
        <dbReference type="Proteomes" id="UP000515908"/>
    </source>
</evidence>
<keyword evidence="2" id="KW-0472">Membrane</keyword>
<evidence type="ECO:0000256" key="2">
    <source>
        <dbReference type="SAM" id="Phobius"/>
    </source>
</evidence>
<keyword evidence="2" id="KW-1133">Transmembrane helix</keyword>
<keyword evidence="4" id="KW-1185">Reference proteome</keyword>